<gene>
    <name evidence="1" type="ORF">CFP56_033981</name>
</gene>
<dbReference type="EMBL" id="PKMF04000591">
    <property type="protein sequence ID" value="KAK7824842.1"/>
    <property type="molecule type" value="Genomic_DNA"/>
</dbReference>
<sequence length="150" mass="16944">MPNQCWFEFYPHMLHIMPSFSDLFVSSQLPWQVGVNATFGGMEAYMKTISNCAICTSTLGHHLPFHEVSRGMHGIYRHRSRNQGDVCQCGVIFATHGPAQYFHSVFLQSVQPAGRGLEVKVPGWAQLELQVGSVDQGWVQIYSHPHEQSR</sequence>
<name>A0AAW0JDT8_QUESU</name>
<protein>
    <submittedName>
        <fullName evidence="1">Uncharacterized protein</fullName>
    </submittedName>
</protein>
<evidence type="ECO:0000313" key="1">
    <source>
        <dbReference type="EMBL" id="KAK7824842.1"/>
    </source>
</evidence>
<proteinExistence type="predicted"/>
<dbReference type="AlphaFoldDB" id="A0AAW0JDT8"/>
<keyword evidence="2" id="KW-1185">Reference proteome</keyword>
<accession>A0AAW0JDT8</accession>
<evidence type="ECO:0000313" key="2">
    <source>
        <dbReference type="Proteomes" id="UP000237347"/>
    </source>
</evidence>
<comment type="caution">
    <text evidence="1">The sequence shown here is derived from an EMBL/GenBank/DDBJ whole genome shotgun (WGS) entry which is preliminary data.</text>
</comment>
<dbReference type="Proteomes" id="UP000237347">
    <property type="component" value="Unassembled WGS sequence"/>
</dbReference>
<organism evidence="1 2">
    <name type="scientific">Quercus suber</name>
    <name type="common">Cork oak</name>
    <dbReference type="NCBI Taxonomy" id="58331"/>
    <lineage>
        <taxon>Eukaryota</taxon>
        <taxon>Viridiplantae</taxon>
        <taxon>Streptophyta</taxon>
        <taxon>Embryophyta</taxon>
        <taxon>Tracheophyta</taxon>
        <taxon>Spermatophyta</taxon>
        <taxon>Magnoliopsida</taxon>
        <taxon>eudicotyledons</taxon>
        <taxon>Gunneridae</taxon>
        <taxon>Pentapetalae</taxon>
        <taxon>rosids</taxon>
        <taxon>fabids</taxon>
        <taxon>Fagales</taxon>
        <taxon>Fagaceae</taxon>
        <taxon>Quercus</taxon>
    </lineage>
</organism>
<reference evidence="1 2" key="1">
    <citation type="journal article" date="2018" name="Sci. Data">
        <title>The draft genome sequence of cork oak.</title>
        <authorList>
            <person name="Ramos A.M."/>
            <person name="Usie A."/>
            <person name="Barbosa P."/>
            <person name="Barros P.M."/>
            <person name="Capote T."/>
            <person name="Chaves I."/>
            <person name="Simoes F."/>
            <person name="Abreu I."/>
            <person name="Carrasquinho I."/>
            <person name="Faro C."/>
            <person name="Guimaraes J.B."/>
            <person name="Mendonca D."/>
            <person name="Nobrega F."/>
            <person name="Rodrigues L."/>
            <person name="Saibo N.J.M."/>
            <person name="Varela M.C."/>
            <person name="Egas C."/>
            <person name="Matos J."/>
            <person name="Miguel C.M."/>
            <person name="Oliveira M.M."/>
            <person name="Ricardo C.P."/>
            <person name="Goncalves S."/>
        </authorList>
    </citation>
    <scope>NUCLEOTIDE SEQUENCE [LARGE SCALE GENOMIC DNA]</scope>
    <source>
        <strain evidence="2">cv. HL8</strain>
    </source>
</reference>